<reference evidence="2" key="5">
    <citation type="journal article" date="2021" name="G3 (Bethesda)">
        <title>Aegilops tauschii genome assembly Aet v5.0 features greater sequence contiguity and improved annotation.</title>
        <authorList>
            <person name="Wang L."/>
            <person name="Zhu T."/>
            <person name="Rodriguez J.C."/>
            <person name="Deal K.R."/>
            <person name="Dubcovsky J."/>
            <person name="McGuire P.E."/>
            <person name="Lux T."/>
            <person name="Spannagl M."/>
            <person name="Mayer K.F.X."/>
            <person name="Baldrich P."/>
            <person name="Meyers B.C."/>
            <person name="Huo N."/>
            <person name="Gu Y.Q."/>
            <person name="Zhou H."/>
            <person name="Devos K.M."/>
            <person name="Bennetzen J.L."/>
            <person name="Unver T."/>
            <person name="Budak H."/>
            <person name="Gulick P.J."/>
            <person name="Galiba G."/>
            <person name="Kalapos B."/>
            <person name="Nelson D.R."/>
            <person name="Li P."/>
            <person name="You F.M."/>
            <person name="Luo M.C."/>
            <person name="Dvorak J."/>
        </authorList>
    </citation>
    <scope>NUCLEOTIDE SEQUENCE [LARGE SCALE GENOMIC DNA]</scope>
    <source>
        <strain evidence="2">cv. AL8/78</strain>
    </source>
</reference>
<protein>
    <submittedName>
        <fullName evidence="2">Uncharacterized protein</fullName>
    </submittedName>
</protein>
<dbReference type="Gramene" id="AET2Gv20623100.3">
    <property type="protein sequence ID" value="AET2Gv20623100.3"/>
    <property type="gene ID" value="AET2Gv20623100"/>
</dbReference>
<organism evidence="2 3">
    <name type="scientific">Aegilops tauschii subsp. strangulata</name>
    <name type="common">Goatgrass</name>
    <dbReference type="NCBI Taxonomy" id="200361"/>
    <lineage>
        <taxon>Eukaryota</taxon>
        <taxon>Viridiplantae</taxon>
        <taxon>Streptophyta</taxon>
        <taxon>Embryophyta</taxon>
        <taxon>Tracheophyta</taxon>
        <taxon>Spermatophyta</taxon>
        <taxon>Magnoliopsida</taxon>
        <taxon>Liliopsida</taxon>
        <taxon>Poales</taxon>
        <taxon>Poaceae</taxon>
        <taxon>BOP clade</taxon>
        <taxon>Pooideae</taxon>
        <taxon>Triticodae</taxon>
        <taxon>Triticeae</taxon>
        <taxon>Triticinae</taxon>
        <taxon>Aegilops</taxon>
    </lineage>
</organism>
<reference evidence="3" key="2">
    <citation type="journal article" date="2017" name="Nat. Plants">
        <title>The Aegilops tauschii genome reveals multiple impacts of transposons.</title>
        <authorList>
            <person name="Zhao G."/>
            <person name="Zou C."/>
            <person name="Li K."/>
            <person name="Wang K."/>
            <person name="Li T."/>
            <person name="Gao L."/>
            <person name="Zhang X."/>
            <person name="Wang H."/>
            <person name="Yang Z."/>
            <person name="Liu X."/>
            <person name="Jiang W."/>
            <person name="Mao L."/>
            <person name="Kong X."/>
            <person name="Jiao Y."/>
            <person name="Jia J."/>
        </authorList>
    </citation>
    <scope>NUCLEOTIDE SEQUENCE [LARGE SCALE GENOMIC DNA]</scope>
    <source>
        <strain evidence="3">cv. AL8/78</strain>
    </source>
</reference>
<accession>A0A453BSZ4</accession>
<reference evidence="2" key="4">
    <citation type="submission" date="2019-03" db="UniProtKB">
        <authorList>
            <consortium name="EnsemblPlants"/>
        </authorList>
    </citation>
    <scope>IDENTIFICATION</scope>
</reference>
<sequence>MSPITPCSAATTGSRSSWKALLLAMFLVQAVACAVSSRWSREDAVAARKRGRRMTRLQAESAEAGMGAVEAVVTVMNSDGTGKQPNRPTRGVVGARAAARQARWRRCGCRRPRPAPTGDAGPALGHGKRAFIILGPALGRRKRPLLPRSGCWSSPTRWEARQVLRDPASRNMAFARPVTARLPRLPATSSPASSSWGAARVGYRLARRQSRPNPQTTPTHSSLLVRVTAMMMFTEGLDESAIKLDQAGSRILPRRAWPASGPPASASPVVFG</sequence>
<proteinExistence type="predicted"/>
<keyword evidence="1" id="KW-0732">Signal</keyword>
<feature type="signal peptide" evidence="1">
    <location>
        <begin position="1"/>
        <end position="33"/>
    </location>
</feature>
<dbReference type="EnsemblPlants" id="AET2Gv20623100.3">
    <property type="protein sequence ID" value="AET2Gv20623100.3"/>
    <property type="gene ID" value="AET2Gv20623100"/>
</dbReference>
<evidence type="ECO:0000256" key="1">
    <source>
        <dbReference type="SAM" id="SignalP"/>
    </source>
</evidence>
<dbReference type="AlphaFoldDB" id="A0A453BSZ4"/>
<evidence type="ECO:0000313" key="2">
    <source>
        <dbReference type="EnsemblPlants" id="AET2Gv20623100.3"/>
    </source>
</evidence>
<reference evidence="3" key="1">
    <citation type="journal article" date="2014" name="Science">
        <title>Ancient hybridizations among the ancestral genomes of bread wheat.</title>
        <authorList>
            <consortium name="International Wheat Genome Sequencing Consortium,"/>
            <person name="Marcussen T."/>
            <person name="Sandve S.R."/>
            <person name="Heier L."/>
            <person name="Spannagl M."/>
            <person name="Pfeifer M."/>
            <person name="Jakobsen K.S."/>
            <person name="Wulff B.B."/>
            <person name="Steuernagel B."/>
            <person name="Mayer K.F."/>
            <person name="Olsen O.A."/>
        </authorList>
    </citation>
    <scope>NUCLEOTIDE SEQUENCE [LARGE SCALE GENOMIC DNA]</scope>
    <source>
        <strain evidence="3">cv. AL8/78</strain>
    </source>
</reference>
<evidence type="ECO:0000313" key="3">
    <source>
        <dbReference type="Proteomes" id="UP000015105"/>
    </source>
</evidence>
<feature type="chain" id="PRO_5019249858" evidence="1">
    <location>
        <begin position="34"/>
        <end position="272"/>
    </location>
</feature>
<name>A0A453BSZ4_AEGTS</name>
<keyword evidence="3" id="KW-1185">Reference proteome</keyword>
<reference evidence="2" key="3">
    <citation type="journal article" date="2017" name="Nature">
        <title>Genome sequence of the progenitor of the wheat D genome Aegilops tauschii.</title>
        <authorList>
            <person name="Luo M.C."/>
            <person name="Gu Y.Q."/>
            <person name="Puiu D."/>
            <person name="Wang H."/>
            <person name="Twardziok S.O."/>
            <person name="Deal K.R."/>
            <person name="Huo N."/>
            <person name="Zhu T."/>
            <person name="Wang L."/>
            <person name="Wang Y."/>
            <person name="McGuire P.E."/>
            <person name="Liu S."/>
            <person name="Long H."/>
            <person name="Ramasamy R.K."/>
            <person name="Rodriguez J.C."/>
            <person name="Van S.L."/>
            <person name="Yuan L."/>
            <person name="Wang Z."/>
            <person name="Xia Z."/>
            <person name="Xiao L."/>
            <person name="Anderson O.D."/>
            <person name="Ouyang S."/>
            <person name="Liang Y."/>
            <person name="Zimin A.V."/>
            <person name="Pertea G."/>
            <person name="Qi P."/>
            <person name="Bennetzen J.L."/>
            <person name="Dai X."/>
            <person name="Dawson M.W."/>
            <person name="Muller H.G."/>
            <person name="Kugler K."/>
            <person name="Rivarola-Duarte L."/>
            <person name="Spannagl M."/>
            <person name="Mayer K.F.X."/>
            <person name="Lu F.H."/>
            <person name="Bevan M.W."/>
            <person name="Leroy P."/>
            <person name="Li P."/>
            <person name="You F.M."/>
            <person name="Sun Q."/>
            <person name="Liu Z."/>
            <person name="Lyons E."/>
            <person name="Wicker T."/>
            <person name="Salzberg S.L."/>
            <person name="Devos K.M."/>
            <person name="Dvorak J."/>
        </authorList>
    </citation>
    <scope>NUCLEOTIDE SEQUENCE [LARGE SCALE GENOMIC DNA]</scope>
    <source>
        <strain evidence="2">cv. AL8/78</strain>
    </source>
</reference>
<dbReference type="Proteomes" id="UP000015105">
    <property type="component" value="Chromosome 2D"/>
</dbReference>